<dbReference type="SMART" id="SM01152">
    <property type="entry name" value="DUF167"/>
    <property type="match status" value="1"/>
</dbReference>
<evidence type="ECO:0000313" key="3">
    <source>
        <dbReference type="EMBL" id="MBR7835646.1"/>
    </source>
</evidence>
<dbReference type="Proteomes" id="UP000675781">
    <property type="component" value="Unassembled WGS sequence"/>
</dbReference>
<evidence type="ECO:0000313" key="4">
    <source>
        <dbReference type="Proteomes" id="UP000675781"/>
    </source>
</evidence>
<reference evidence="3" key="1">
    <citation type="submission" date="2021-04" db="EMBL/GenBank/DDBJ databases">
        <title>Genome based classification of Actinospica acidithermotolerans sp. nov., an actinobacterium isolated from an Indonesian hot spring.</title>
        <authorList>
            <person name="Kusuma A.B."/>
            <person name="Putra K.E."/>
            <person name="Nafisah S."/>
            <person name="Loh J."/>
            <person name="Nouioui I."/>
            <person name="Goodfellow M."/>
        </authorList>
    </citation>
    <scope>NUCLEOTIDE SEQUENCE</scope>
    <source>
        <strain evidence="3">CSCA 57</strain>
    </source>
</reference>
<accession>A0A941IUJ6</accession>
<keyword evidence="4" id="KW-1185">Reference proteome</keyword>
<dbReference type="AlphaFoldDB" id="A0A941IUJ6"/>
<dbReference type="InterPro" id="IPR003746">
    <property type="entry name" value="DUF167"/>
</dbReference>
<dbReference type="InterPro" id="IPR036591">
    <property type="entry name" value="YggU-like_sf"/>
</dbReference>
<dbReference type="NCBIfam" id="TIGR00251">
    <property type="entry name" value="DUF167 family protein"/>
    <property type="match status" value="1"/>
</dbReference>
<dbReference type="SUPFAM" id="SSF69786">
    <property type="entry name" value="YggU-like"/>
    <property type="match status" value="1"/>
</dbReference>
<comment type="similarity">
    <text evidence="1 2">Belongs to the UPF0235 family.</text>
</comment>
<organism evidence="3 4">
    <name type="scientific">Actinospica durhamensis</name>
    <dbReference type="NCBI Taxonomy" id="1508375"/>
    <lineage>
        <taxon>Bacteria</taxon>
        <taxon>Bacillati</taxon>
        <taxon>Actinomycetota</taxon>
        <taxon>Actinomycetes</taxon>
        <taxon>Catenulisporales</taxon>
        <taxon>Actinospicaceae</taxon>
        <taxon>Actinospica</taxon>
    </lineage>
</organism>
<dbReference type="Pfam" id="PF02594">
    <property type="entry name" value="DUF167"/>
    <property type="match status" value="1"/>
</dbReference>
<sequence length="102" mass="10222">MVAQPPAARAPVPVRFPIRVRPGAARTKVGGSYGDAGALVVAVTERAVDGKATAAALVALARALGLGRGAVTLVSGAVSRDKVVRVADPPEDFAARLQALLG</sequence>
<protein>
    <recommendedName>
        <fullName evidence="2">UPF0235 protein KDL01_20390</fullName>
    </recommendedName>
</protein>
<dbReference type="RefSeq" id="WP_212530136.1">
    <property type="nucleotide sequence ID" value="NZ_JAGSOG010000103.1"/>
</dbReference>
<proteinExistence type="inferred from homology"/>
<evidence type="ECO:0000256" key="1">
    <source>
        <dbReference type="ARBA" id="ARBA00010364"/>
    </source>
</evidence>
<name>A0A941IUJ6_9ACTN</name>
<dbReference type="Gene3D" id="3.30.1200.10">
    <property type="entry name" value="YggU-like"/>
    <property type="match status" value="1"/>
</dbReference>
<evidence type="ECO:0000256" key="2">
    <source>
        <dbReference type="HAMAP-Rule" id="MF_00634"/>
    </source>
</evidence>
<comment type="caution">
    <text evidence="3">The sequence shown here is derived from an EMBL/GenBank/DDBJ whole genome shotgun (WGS) entry which is preliminary data.</text>
</comment>
<gene>
    <name evidence="3" type="ORF">KDL01_20390</name>
</gene>
<dbReference type="HAMAP" id="MF_00634">
    <property type="entry name" value="UPF0235"/>
    <property type="match status" value="1"/>
</dbReference>
<dbReference type="EMBL" id="JAGSOG010000103">
    <property type="protein sequence ID" value="MBR7835646.1"/>
    <property type="molecule type" value="Genomic_DNA"/>
</dbReference>